<feature type="region of interest" description="Disordered" evidence="1">
    <location>
        <begin position="76"/>
        <end position="158"/>
    </location>
</feature>
<dbReference type="EMBL" id="JAUJYO010000009">
    <property type="protein sequence ID" value="KAK1309474.1"/>
    <property type="molecule type" value="Genomic_DNA"/>
</dbReference>
<evidence type="ECO:0000313" key="3">
    <source>
        <dbReference type="Proteomes" id="UP001180020"/>
    </source>
</evidence>
<name>A0AAV9E9E0_ACOCL</name>
<protein>
    <submittedName>
        <fullName evidence="2">Uncharacterized protein</fullName>
    </submittedName>
</protein>
<feature type="compositionally biased region" description="Polar residues" evidence="1">
    <location>
        <begin position="122"/>
        <end position="131"/>
    </location>
</feature>
<accession>A0AAV9E9E0</accession>
<comment type="caution">
    <text evidence="2">The sequence shown here is derived from an EMBL/GenBank/DDBJ whole genome shotgun (WGS) entry which is preliminary data.</text>
</comment>
<evidence type="ECO:0000256" key="1">
    <source>
        <dbReference type="SAM" id="MobiDB-lite"/>
    </source>
</evidence>
<dbReference type="Proteomes" id="UP001180020">
    <property type="component" value="Unassembled WGS sequence"/>
</dbReference>
<sequence>MLGIRRSETTTTKHWFIFSEYLKRIKRKFVFIVNNINWKKKKKESPVWRKMGHNRESFRSKAAGFVSDLTTVILNPISDEPSRPTKDESGVKIQEPIEEDMDPGVPDGPDTSSFTAFVKSFLASSESSSQTNEEHSESAQTSETDLASENNKLLEGEV</sequence>
<gene>
    <name evidence="2" type="ORF">QJS10_CPA09g00557</name>
</gene>
<reference evidence="2" key="2">
    <citation type="submission" date="2023-06" db="EMBL/GenBank/DDBJ databases">
        <authorList>
            <person name="Ma L."/>
            <person name="Liu K.-W."/>
            <person name="Li Z."/>
            <person name="Hsiao Y.-Y."/>
            <person name="Qi Y."/>
            <person name="Fu T."/>
            <person name="Tang G."/>
            <person name="Zhang D."/>
            <person name="Sun W.-H."/>
            <person name="Liu D.-K."/>
            <person name="Li Y."/>
            <person name="Chen G.-Z."/>
            <person name="Liu X.-D."/>
            <person name="Liao X.-Y."/>
            <person name="Jiang Y.-T."/>
            <person name="Yu X."/>
            <person name="Hao Y."/>
            <person name="Huang J."/>
            <person name="Zhao X.-W."/>
            <person name="Ke S."/>
            <person name="Chen Y.-Y."/>
            <person name="Wu W.-L."/>
            <person name="Hsu J.-L."/>
            <person name="Lin Y.-F."/>
            <person name="Huang M.-D."/>
            <person name="Li C.-Y."/>
            <person name="Huang L."/>
            <person name="Wang Z.-W."/>
            <person name="Zhao X."/>
            <person name="Zhong W.-Y."/>
            <person name="Peng D.-H."/>
            <person name="Ahmad S."/>
            <person name="Lan S."/>
            <person name="Zhang J.-S."/>
            <person name="Tsai W.-C."/>
            <person name="Van De Peer Y."/>
            <person name="Liu Z.-J."/>
        </authorList>
    </citation>
    <scope>NUCLEOTIDE SEQUENCE</scope>
    <source>
        <strain evidence="2">CP</strain>
        <tissue evidence="2">Leaves</tissue>
    </source>
</reference>
<feature type="compositionally biased region" description="Polar residues" evidence="1">
    <location>
        <begin position="138"/>
        <end position="151"/>
    </location>
</feature>
<keyword evidence="3" id="KW-1185">Reference proteome</keyword>
<dbReference type="AlphaFoldDB" id="A0AAV9E9E0"/>
<evidence type="ECO:0000313" key="2">
    <source>
        <dbReference type="EMBL" id="KAK1309474.1"/>
    </source>
</evidence>
<proteinExistence type="predicted"/>
<reference evidence="2" key="1">
    <citation type="journal article" date="2023" name="Nat. Commun.">
        <title>Diploid and tetraploid genomes of Acorus and the evolution of monocots.</title>
        <authorList>
            <person name="Ma L."/>
            <person name="Liu K.W."/>
            <person name="Li Z."/>
            <person name="Hsiao Y.Y."/>
            <person name="Qi Y."/>
            <person name="Fu T."/>
            <person name="Tang G.D."/>
            <person name="Zhang D."/>
            <person name="Sun W.H."/>
            <person name="Liu D.K."/>
            <person name="Li Y."/>
            <person name="Chen G.Z."/>
            <person name="Liu X.D."/>
            <person name="Liao X.Y."/>
            <person name="Jiang Y.T."/>
            <person name="Yu X."/>
            <person name="Hao Y."/>
            <person name="Huang J."/>
            <person name="Zhao X.W."/>
            <person name="Ke S."/>
            <person name="Chen Y.Y."/>
            <person name="Wu W.L."/>
            <person name="Hsu J.L."/>
            <person name="Lin Y.F."/>
            <person name="Huang M.D."/>
            <person name="Li C.Y."/>
            <person name="Huang L."/>
            <person name="Wang Z.W."/>
            <person name="Zhao X."/>
            <person name="Zhong W.Y."/>
            <person name="Peng D.H."/>
            <person name="Ahmad S."/>
            <person name="Lan S."/>
            <person name="Zhang J.S."/>
            <person name="Tsai W.C."/>
            <person name="Van de Peer Y."/>
            <person name="Liu Z.J."/>
        </authorList>
    </citation>
    <scope>NUCLEOTIDE SEQUENCE</scope>
    <source>
        <strain evidence="2">CP</strain>
    </source>
</reference>
<organism evidence="2 3">
    <name type="scientific">Acorus calamus</name>
    <name type="common">Sweet flag</name>
    <dbReference type="NCBI Taxonomy" id="4465"/>
    <lineage>
        <taxon>Eukaryota</taxon>
        <taxon>Viridiplantae</taxon>
        <taxon>Streptophyta</taxon>
        <taxon>Embryophyta</taxon>
        <taxon>Tracheophyta</taxon>
        <taxon>Spermatophyta</taxon>
        <taxon>Magnoliopsida</taxon>
        <taxon>Liliopsida</taxon>
        <taxon>Acoraceae</taxon>
        <taxon>Acorus</taxon>
    </lineage>
</organism>
<feature type="compositionally biased region" description="Basic and acidic residues" evidence="1">
    <location>
        <begin position="80"/>
        <end position="90"/>
    </location>
</feature>